<name>A0A8C2VHC8_CHILA</name>
<dbReference type="InterPro" id="IPR006561">
    <property type="entry name" value="DZF_dom"/>
</dbReference>
<proteinExistence type="predicted"/>
<dbReference type="AlphaFoldDB" id="A0A8C2VHC8"/>
<dbReference type="PROSITE" id="PS00028">
    <property type="entry name" value="ZINC_FINGER_C2H2_1"/>
    <property type="match status" value="1"/>
</dbReference>
<feature type="region of interest" description="Disordered" evidence="2">
    <location>
        <begin position="231"/>
        <end position="268"/>
    </location>
</feature>
<sequence>MAASRSSGFAHSSTKPPSAFPRKASGTTYSTPREDPAAQPSGPRAPTSQDSRSYRWSPASSSPDRRDSLCRPGPSSPRYDTSVSSTARGLGRPPKPTAGPKHPWLHYCHVCNISCAGPQTYQEHLEGQKHRKKEAAQRPEGNSLYCDLCTVSCTGADAYDAHIRGARHQKAFKLHTRLGKPIPTIQPAPRSGPHAPHCTTREDSGASGVRTPDGPAPARRRLASTVRIVGPLEPLTARSRPREGTPAQSPSDTATWRGSGEAAPGGWVAEPVGPEFVEEVCSDQGKVIRYRCKLCECNFNDRNAQDLHLRGRRHRLQYQRKVDPTLPLVTEPGRLQRLQEQQTRKHRQLMQQRLEETRQRWRAGLSHQEAPCKNQKKEPQPQSKEQPLPCPAWALPPPADRPGVPAARAQAKRRPETSDDRHVMFKHAAIYPTEEELQAIQKAVSHAERALRLVSDLMAEEDSESLGDEGGQCSVASSPRILKGVMRVGILAKGLVLRGERNVRLTLLCSQKPTRALLHRIAARLPQQLLLVTDDKYDVSADPEASIVISSCEEPRMQVTVSITSPLMRQDPSADQEGKEDAQPDPDVLSPEKCLESLADLRHAKWFQARASNLQPCAIVIRVLRDLRQRVPTWGALPAWAMELLVEKALSSASRPLSPGDAVRRVLECVATGALLADGPGIQDPCEKDRMDALHSMTLQEREDVTASAQHALRMVAFRQIHKVLGMNPLPPRPRFRKRPRETKAEEGSRGRKRGRQGGEGLG</sequence>
<accession>A0A8C2VHC8</accession>
<gene>
    <name evidence="4" type="primary">Zfr2</name>
</gene>
<dbReference type="FunFam" id="3.30.160.60:FF:000210">
    <property type="entry name" value="Zinc finger RNA-binding protein 2"/>
    <property type="match status" value="1"/>
</dbReference>
<dbReference type="GO" id="GO:0003725">
    <property type="term" value="F:double-stranded RNA binding"/>
    <property type="evidence" value="ECO:0007669"/>
    <property type="project" value="TreeGrafter"/>
</dbReference>
<comment type="subcellular location">
    <subcellularLocation>
        <location evidence="1">Nucleus</location>
    </subcellularLocation>
</comment>
<dbReference type="PANTHER" id="PTHR45762:SF2">
    <property type="entry name" value="ZINC FINGER RNA-BINDING PROTEIN 2"/>
    <property type="match status" value="1"/>
</dbReference>
<feature type="compositionally biased region" description="Polar residues" evidence="2">
    <location>
        <begin position="78"/>
        <end position="87"/>
    </location>
</feature>
<dbReference type="Pfam" id="PF07528">
    <property type="entry name" value="DZF_N"/>
    <property type="match status" value="1"/>
</dbReference>
<feature type="region of interest" description="Disordered" evidence="2">
    <location>
        <begin position="564"/>
        <end position="589"/>
    </location>
</feature>
<keyword evidence="5" id="KW-1185">Reference proteome</keyword>
<reference evidence="4" key="2">
    <citation type="submission" date="2025-09" db="UniProtKB">
        <authorList>
            <consortium name="Ensembl"/>
        </authorList>
    </citation>
    <scope>IDENTIFICATION</scope>
</reference>
<dbReference type="FunFam" id="1.10.1410.40:FF:000001">
    <property type="entry name" value="interleukin enhancer-binding factor 3 isoform X1"/>
    <property type="match status" value="1"/>
</dbReference>
<dbReference type="InterPro" id="IPR013087">
    <property type="entry name" value="Znf_C2H2_type"/>
</dbReference>
<evidence type="ECO:0000259" key="3">
    <source>
        <dbReference type="PROSITE" id="PS51703"/>
    </source>
</evidence>
<feature type="compositionally biased region" description="Polar residues" evidence="2">
    <location>
        <begin position="246"/>
        <end position="256"/>
    </location>
</feature>
<dbReference type="PANTHER" id="PTHR45762">
    <property type="entry name" value="ZINC FINGER RNA-BINDING PROTEIN"/>
    <property type="match status" value="1"/>
</dbReference>
<evidence type="ECO:0000313" key="4">
    <source>
        <dbReference type="Ensembl" id="ENSCLAP00000014684.1"/>
    </source>
</evidence>
<dbReference type="GO" id="GO:0071011">
    <property type="term" value="C:precatalytic spliceosome"/>
    <property type="evidence" value="ECO:0007669"/>
    <property type="project" value="TreeGrafter"/>
</dbReference>
<dbReference type="RefSeq" id="XP_013360674.1">
    <property type="nucleotide sequence ID" value="XM_013505220.1"/>
</dbReference>
<dbReference type="CTD" id="23217"/>
<dbReference type="Gene3D" id="3.30.160.60">
    <property type="entry name" value="Classic Zinc Finger"/>
    <property type="match status" value="2"/>
</dbReference>
<feature type="compositionally biased region" description="Polar residues" evidence="2">
    <location>
        <begin position="1"/>
        <end position="16"/>
    </location>
</feature>
<dbReference type="Gene3D" id="1.10.1410.40">
    <property type="match status" value="1"/>
</dbReference>
<dbReference type="SMART" id="SM00572">
    <property type="entry name" value="DZF"/>
    <property type="match status" value="1"/>
</dbReference>
<dbReference type="Proteomes" id="UP000694398">
    <property type="component" value="Unassembled WGS sequence"/>
</dbReference>
<dbReference type="Pfam" id="PF20965">
    <property type="entry name" value="DZF_C"/>
    <property type="match status" value="1"/>
</dbReference>
<feature type="region of interest" description="Disordered" evidence="2">
    <location>
        <begin position="364"/>
        <end position="421"/>
    </location>
</feature>
<protein>
    <submittedName>
        <fullName evidence="4">Zinc finger RNA binding protein 2</fullName>
    </submittedName>
</protein>
<organism evidence="4 5">
    <name type="scientific">Chinchilla lanigera</name>
    <name type="common">Long-tailed chinchilla</name>
    <name type="synonym">Chinchilla villidera</name>
    <dbReference type="NCBI Taxonomy" id="34839"/>
    <lineage>
        <taxon>Eukaryota</taxon>
        <taxon>Metazoa</taxon>
        <taxon>Chordata</taxon>
        <taxon>Craniata</taxon>
        <taxon>Vertebrata</taxon>
        <taxon>Euteleostomi</taxon>
        <taxon>Mammalia</taxon>
        <taxon>Eutheria</taxon>
        <taxon>Euarchontoglires</taxon>
        <taxon>Glires</taxon>
        <taxon>Rodentia</taxon>
        <taxon>Hystricomorpha</taxon>
        <taxon>Chinchillidae</taxon>
        <taxon>Chinchilla</taxon>
    </lineage>
</organism>
<feature type="domain" description="DZF" evidence="3">
    <location>
        <begin position="401"/>
        <end position="759"/>
    </location>
</feature>
<dbReference type="GeneID" id="102010379"/>
<dbReference type="SMART" id="SM00451">
    <property type="entry name" value="ZnF_U1"/>
    <property type="match status" value="3"/>
</dbReference>
<feature type="region of interest" description="Disordered" evidence="2">
    <location>
        <begin position="1"/>
        <end position="98"/>
    </location>
</feature>
<dbReference type="Gene3D" id="3.30.460.10">
    <property type="entry name" value="Beta Polymerase, domain 2"/>
    <property type="match status" value="1"/>
</dbReference>
<dbReference type="InterPro" id="IPR049401">
    <property type="entry name" value="DZF_dom_N"/>
</dbReference>
<dbReference type="Ensembl" id="ENSCLAT00000014843.1">
    <property type="protein sequence ID" value="ENSCLAP00000014684.1"/>
    <property type="gene ID" value="ENSCLAG00000010137.1"/>
</dbReference>
<feature type="region of interest" description="Disordered" evidence="2">
    <location>
        <begin position="180"/>
        <end position="219"/>
    </location>
</feature>
<reference evidence="4" key="1">
    <citation type="submission" date="2025-08" db="UniProtKB">
        <authorList>
            <consortium name="Ensembl"/>
        </authorList>
    </citation>
    <scope>IDENTIFICATION</scope>
</reference>
<dbReference type="InterPro" id="IPR043519">
    <property type="entry name" value="NT_sf"/>
</dbReference>
<dbReference type="OMA" id="SCQEPRM"/>
<dbReference type="SUPFAM" id="SSF57667">
    <property type="entry name" value="beta-beta-alpha zinc fingers"/>
    <property type="match status" value="3"/>
</dbReference>
<dbReference type="PROSITE" id="PS51703">
    <property type="entry name" value="DZF"/>
    <property type="match status" value="1"/>
</dbReference>
<feature type="region of interest" description="Disordered" evidence="2">
    <location>
        <begin position="726"/>
        <end position="763"/>
    </location>
</feature>
<evidence type="ECO:0000256" key="1">
    <source>
        <dbReference type="ARBA" id="ARBA00004123"/>
    </source>
</evidence>
<dbReference type="GeneTree" id="ENSGT00940000162148"/>
<dbReference type="InterPro" id="IPR049402">
    <property type="entry name" value="DZF_dom_C"/>
</dbReference>
<feature type="compositionally biased region" description="Pro residues" evidence="2">
    <location>
        <begin position="388"/>
        <end position="400"/>
    </location>
</feature>
<dbReference type="Pfam" id="PF12874">
    <property type="entry name" value="zf-met"/>
    <property type="match status" value="3"/>
</dbReference>
<dbReference type="FunFam" id="3.30.460.10:FF:000010">
    <property type="entry name" value="Zinc finger RNA-binding protein 2"/>
    <property type="match status" value="1"/>
</dbReference>
<dbReference type="OrthoDB" id="8898434at2759"/>
<dbReference type="InterPro" id="IPR003604">
    <property type="entry name" value="Matrin/U1-like-C_Znf_C2H2"/>
</dbReference>
<dbReference type="SMART" id="SM00355">
    <property type="entry name" value="ZnF_C2H2"/>
    <property type="match status" value="3"/>
</dbReference>
<dbReference type="GO" id="GO:0008270">
    <property type="term" value="F:zinc ion binding"/>
    <property type="evidence" value="ECO:0007669"/>
    <property type="project" value="InterPro"/>
</dbReference>
<evidence type="ECO:0000256" key="2">
    <source>
        <dbReference type="SAM" id="MobiDB-lite"/>
    </source>
</evidence>
<dbReference type="GO" id="GO:0003727">
    <property type="term" value="F:single-stranded RNA binding"/>
    <property type="evidence" value="ECO:0007669"/>
    <property type="project" value="TreeGrafter"/>
</dbReference>
<dbReference type="InterPro" id="IPR036236">
    <property type="entry name" value="Znf_C2H2_sf"/>
</dbReference>
<evidence type="ECO:0000313" key="5">
    <source>
        <dbReference type="Proteomes" id="UP000694398"/>
    </source>
</evidence>